<feature type="region of interest" description="Disordered" evidence="1">
    <location>
        <begin position="227"/>
        <end position="264"/>
    </location>
</feature>
<accession>A0AAV6G6U5</accession>
<feature type="compositionally biased region" description="Acidic residues" evidence="1">
    <location>
        <begin position="15"/>
        <end position="25"/>
    </location>
</feature>
<evidence type="ECO:0000256" key="1">
    <source>
        <dbReference type="SAM" id="MobiDB-lite"/>
    </source>
</evidence>
<organism evidence="2 3">
    <name type="scientific">Alosa alosa</name>
    <name type="common">allis shad</name>
    <dbReference type="NCBI Taxonomy" id="278164"/>
    <lineage>
        <taxon>Eukaryota</taxon>
        <taxon>Metazoa</taxon>
        <taxon>Chordata</taxon>
        <taxon>Craniata</taxon>
        <taxon>Vertebrata</taxon>
        <taxon>Euteleostomi</taxon>
        <taxon>Actinopterygii</taxon>
        <taxon>Neopterygii</taxon>
        <taxon>Teleostei</taxon>
        <taxon>Clupei</taxon>
        <taxon>Clupeiformes</taxon>
        <taxon>Clupeoidei</taxon>
        <taxon>Clupeidae</taxon>
        <taxon>Alosa</taxon>
    </lineage>
</organism>
<dbReference type="AlphaFoldDB" id="A0AAV6G6U5"/>
<feature type="region of interest" description="Disordered" evidence="1">
    <location>
        <begin position="504"/>
        <end position="548"/>
    </location>
</feature>
<feature type="compositionally biased region" description="Basic and acidic residues" evidence="1">
    <location>
        <begin position="504"/>
        <end position="543"/>
    </location>
</feature>
<evidence type="ECO:0000313" key="3">
    <source>
        <dbReference type="Proteomes" id="UP000823561"/>
    </source>
</evidence>
<name>A0AAV6G6U5_9TELE</name>
<dbReference type="Proteomes" id="UP000823561">
    <property type="component" value="Chromosome 15"/>
</dbReference>
<evidence type="ECO:0000313" key="2">
    <source>
        <dbReference type="EMBL" id="KAG5269225.1"/>
    </source>
</evidence>
<comment type="caution">
    <text evidence="2">The sequence shown here is derived from an EMBL/GenBank/DDBJ whole genome shotgun (WGS) entry which is preliminary data.</text>
</comment>
<protein>
    <submittedName>
        <fullName evidence="2">Uncharacterized protein</fullName>
    </submittedName>
</protein>
<proteinExistence type="predicted"/>
<sequence length="598" mass="66622">MSSCDPPQHVQPYQSDDDAELSEGEVDETVAPFLSSRTIGQALEALLQGEPLADSEVMWRQLLTWCQTMRLENQSLWAEVGRLRSLLQMRHEGTSSALTVPVPIWDGAREVVPHSVRPRFPVRTTLQFRPSCRGSVLSRRIHGVACPFSYVKARIYHSEPSLDTTLHAFACEIAGNKLCTAGLTSAPLPVPQAASYAEVNIQPSANAPPSHSEVLRDAFCQSSTLSVGKTQSEPSLAERPPVPAPQLFNNEPSRAPSAPAALNSRAASCPEVVVQFDIGLRRKKEETLSKSSQNDLVGSAIDSLSEEETLPKSSQNDLVGSAIDSLSVNESVFEFSANGPKQVQPRPTKIKPVLSGDASRDPQLNTQEQLKRLREEMVKACEDDLVGHEYPDVAESVLEFSANIRELNICLDCCSVPHKVEYEGGVPVGHTCHGPPTILVCQNTLKAVELKCPKCVGKVKVEEKKERRMMKILQREQKAKEKQERRRLADEEKQLITAMKKLEKRTASKEKKTLRMERKRAKEEKKRLEKKLAEKEKREKEELAQSTPTDFPLKMAAKMATFPERYWLDEIHSGLSIRSHKGLGILRFGFRDPLLTTT</sequence>
<keyword evidence="3" id="KW-1185">Reference proteome</keyword>
<feature type="region of interest" description="Disordered" evidence="1">
    <location>
        <begin position="1"/>
        <end position="25"/>
    </location>
</feature>
<feature type="region of interest" description="Disordered" evidence="1">
    <location>
        <begin position="338"/>
        <end position="365"/>
    </location>
</feature>
<reference evidence="2" key="1">
    <citation type="submission" date="2020-10" db="EMBL/GenBank/DDBJ databases">
        <title>Chromosome-scale genome assembly of the Allis shad, Alosa alosa.</title>
        <authorList>
            <person name="Margot Z."/>
            <person name="Christophe K."/>
            <person name="Cabau C."/>
            <person name="Louis A."/>
            <person name="Berthelot C."/>
            <person name="Parey E."/>
            <person name="Roest Crollius H."/>
            <person name="Montfort J."/>
            <person name="Robinson-Rechavi M."/>
            <person name="Bucao C."/>
            <person name="Bouchez O."/>
            <person name="Gislard M."/>
            <person name="Lluch J."/>
            <person name="Milhes M."/>
            <person name="Lampietro C."/>
            <person name="Lopez Roques C."/>
            <person name="Donnadieu C."/>
            <person name="Braasch I."/>
            <person name="Desvignes T."/>
            <person name="Postlethwait J."/>
            <person name="Bobe J."/>
            <person name="Guiguen Y."/>
        </authorList>
    </citation>
    <scope>NUCLEOTIDE SEQUENCE</scope>
    <source>
        <strain evidence="2">M-15738</strain>
        <tissue evidence="2">Blood</tissue>
    </source>
</reference>
<dbReference type="EMBL" id="JADWDJ010000015">
    <property type="protein sequence ID" value="KAG5269225.1"/>
    <property type="molecule type" value="Genomic_DNA"/>
</dbReference>
<gene>
    <name evidence="2" type="ORF">AALO_G00199660</name>
</gene>